<comment type="caution">
    <text evidence="2">The sequence shown here is derived from an EMBL/GenBank/DDBJ whole genome shotgun (WGS) entry which is preliminary data.</text>
</comment>
<organism evidence="2 3">
    <name type="scientific">Kineosporia corallincola</name>
    <dbReference type="NCBI Taxonomy" id="2835133"/>
    <lineage>
        <taxon>Bacteria</taxon>
        <taxon>Bacillati</taxon>
        <taxon>Actinomycetota</taxon>
        <taxon>Actinomycetes</taxon>
        <taxon>Kineosporiales</taxon>
        <taxon>Kineosporiaceae</taxon>
        <taxon>Kineosporia</taxon>
    </lineage>
</organism>
<accession>A0ABS5TU29</accession>
<gene>
    <name evidence="2" type="ORF">KIH74_35565</name>
</gene>
<dbReference type="Proteomes" id="UP001197247">
    <property type="component" value="Unassembled WGS sequence"/>
</dbReference>
<name>A0ABS5TU29_9ACTN</name>
<feature type="region of interest" description="Disordered" evidence="1">
    <location>
        <begin position="112"/>
        <end position="148"/>
    </location>
</feature>
<protein>
    <submittedName>
        <fullName evidence="2">Uncharacterized protein</fullName>
    </submittedName>
</protein>
<evidence type="ECO:0000313" key="2">
    <source>
        <dbReference type="EMBL" id="MBT0774317.1"/>
    </source>
</evidence>
<evidence type="ECO:0000313" key="3">
    <source>
        <dbReference type="Proteomes" id="UP001197247"/>
    </source>
</evidence>
<proteinExistence type="predicted"/>
<evidence type="ECO:0000256" key="1">
    <source>
        <dbReference type="SAM" id="MobiDB-lite"/>
    </source>
</evidence>
<sequence>MVWFSIDDGFSEHPKALGIARTHRLAALGLWTVCGIWSAQQLTDGRLSAALAQEKGGRPALTRALVDAGLWHDHQSTCTHAARHCPGIPAAGGLTFHDWFDWQRSRRQILRERERKSAAGRAGGKASGASRRGTARSRHEAPASRLVQPPVPVPVPHLNPYLLSLVCRRLFDDAAPARQPLEELLRQWQDAAGNADLESELRNFLLHNVDTPLRNPPAALLGWLNLAATRASQPGPKAVLGCADCIAGWLPEHPESGMPVPCPRCKPHRYAQHVDSS</sequence>
<dbReference type="RefSeq" id="WP_214160857.1">
    <property type="nucleotide sequence ID" value="NZ_JAHBAY010000033.1"/>
</dbReference>
<keyword evidence="3" id="KW-1185">Reference proteome</keyword>
<reference evidence="2 3" key="1">
    <citation type="submission" date="2021-05" db="EMBL/GenBank/DDBJ databases">
        <title>Kineosporia and Streptomyces sp. nov. two new marine actinobacteria isolated from Coral.</title>
        <authorList>
            <person name="Buangrab K."/>
            <person name="Sutthacheep M."/>
            <person name="Yeemin T."/>
            <person name="Harunari E."/>
            <person name="Igarashi Y."/>
            <person name="Kanchanasin P."/>
            <person name="Tanasupawat S."/>
            <person name="Phongsopitanun W."/>
        </authorList>
    </citation>
    <scope>NUCLEOTIDE SEQUENCE [LARGE SCALE GENOMIC DNA]</scope>
    <source>
        <strain evidence="2 3">J2-2</strain>
    </source>
</reference>
<dbReference type="EMBL" id="JAHBAY010000033">
    <property type="protein sequence ID" value="MBT0774317.1"/>
    <property type="molecule type" value="Genomic_DNA"/>
</dbReference>